<dbReference type="InterPro" id="IPR001362">
    <property type="entry name" value="Glyco_hydro_32"/>
</dbReference>
<feature type="region of interest" description="Disordered" evidence="5">
    <location>
        <begin position="265"/>
        <end position="312"/>
    </location>
</feature>
<dbReference type="SUPFAM" id="SSF75005">
    <property type="entry name" value="Arabinanase/levansucrase/invertase"/>
    <property type="match status" value="2"/>
</dbReference>
<feature type="region of interest" description="Disordered" evidence="5">
    <location>
        <begin position="338"/>
        <end position="357"/>
    </location>
</feature>
<feature type="domain" description="Glycosyl hydrolase family 32 C-terminal" evidence="7">
    <location>
        <begin position="1116"/>
        <end position="1184"/>
    </location>
</feature>
<dbReference type="Proteomes" id="UP000239649">
    <property type="component" value="Unassembled WGS sequence"/>
</dbReference>
<organism evidence="8 9">
    <name type="scientific">Micractinium conductrix</name>
    <dbReference type="NCBI Taxonomy" id="554055"/>
    <lineage>
        <taxon>Eukaryota</taxon>
        <taxon>Viridiplantae</taxon>
        <taxon>Chlorophyta</taxon>
        <taxon>core chlorophytes</taxon>
        <taxon>Trebouxiophyceae</taxon>
        <taxon>Chlorellales</taxon>
        <taxon>Chlorellaceae</taxon>
        <taxon>Chlorella clade</taxon>
        <taxon>Micractinium</taxon>
    </lineage>
</organism>
<feature type="compositionally biased region" description="Polar residues" evidence="5">
    <location>
        <begin position="1"/>
        <end position="12"/>
    </location>
</feature>
<feature type="region of interest" description="Disordered" evidence="5">
    <location>
        <begin position="894"/>
        <end position="936"/>
    </location>
</feature>
<dbReference type="Gene3D" id="2.115.10.20">
    <property type="entry name" value="Glycosyl hydrolase domain, family 43"/>
    <property type="match status" value="2"/>
</dbReference>
<dbReference type="InterPro" id="IPR013189">
    <property type="entry name" value="Glyco_hydro_32_C"/>
</dbReference>
<dbReference type="Pfam" id="PF00251">
    <property type="entry name" value="Glyco_hydro_32N"/>
    <property type="match status" value="2"/>
</dbReference>
<dbReference type="Pfam" id="PF08244">
    <property type="entry name" value="Glyco_hydro_32C"/>
    <property type="match status" value="1"/>
</dbReference>
<reference evidence="8 9" key="1">
    <citation type="journal article" date="2018" name="Plant J.">
        <title>Genome sequences of Chlorella sorokiniana UTEX 1602 and Micractinium conductrix SAG 241.80: implications to maltose excretion by a green alga.</title>
        <authorList>
            <person name="Arriola M.B."/>
            <person name="Velmurugan N."/>
            <person name="Zhang Y."/>
            <person name="Plunkett M.H."/>
            <person name="Hondzo H."/>
            <person name="Barney B.M."/>
        </authorList>
    </citation>
    <scope>NUCLEOTIDE SEQUENCE [LARGE SCALE GENOMIC DNA]</scope>
    <source>
        <strain evidence="8 9">SAG 241.80</strain>
    </source>
</reference>
<comment type="caution">
    <text evidence="8">The sequence shown here is derived from an EMBL/GenBank/DDBJ whole genome shotgun (WGS) entry which is preliminary data.</text>
</comment>
<feature type="compositionally biased region" description="Low complexity" evidence="5">
    <location>
        <begin position="531"/>
        <end position="555"/>
    </location>
</feature>
<dbReference type="InterPro" id="IPR051214">
    <property type="entry name" value="GH32_Enzymes"/>
</dbReference>
<feature type="compositionally biased region" description="Low complexity" evidence="5">
    <location>
        <begin position="377"/>
        <end position="388"/>
    </location>
</feature>
<dbReference type="STRING" id="554055.A0A2P6VC97"/>
<protein>
    <recommendedName>
        <fullName evidence="2">beta-fructofuranosidase</fullName>
        <ecNumber evidence="2">3.2.1.26</ecNumber>
    </recommendedName>
</protein>
<comment type="similarity">
    <text evidence="1">Belongs to the glycosyl hydrolase 32 family.</text>
</comment>
<accession>A0A2P6VC97</accession>
<evidence type="ECO:0000259" key="7">
    <source>
        <dbReference type="Pfam" id="PF08244"/>
    </source>
</evidence>
<dbReference type="OrthoDB" id="202537at2759"/>
<feature type="compositionally biased region" description="Polar residues" evidence="5">
    <location>
        <begin position="907"/>
        <end position="916"/>
    </location>
</feature>
<dbReference type="Gene3D" id="2.60.120.560">
    <property type="entry name" value="Exo-inulinase, domain 1"/>
    <property type="match status" value="1"/>
</dbReference>
<feature type="compositionally biased region" description="Low complexity" evidence="5">
    <location>
        <begin position="1213"/>
        <end position="1256"/>
    </location>
</feature>
<keyword evidence="4" id="KW-0326">Glycosidase</keyword>
<evidence type="ECO:0000256" key="5">
    <source>
        <dbReference type="SAM" id="MobiDB-lite"/>
    </source>
</evidence>
<dbReference type="GO" id="GO:0005975">
    <property type="term" value="P:carbohydrate metabolic process"/>
    <property type="evidence" value="ECO:0007669"/>
    <property type="project" value="InterPro"/>
</dbReference>
<evidence type="ECO:0000259" key="6">
    <source>
        <dbReference type="Pfam" id="PF00251"/>
    </source>
</evidence>
<feature type="domain" description="Glycosyl hydrolase family 32 N-terminal" evidence="6">
    <location>
        <begin position="22"/>
        <end position="258"/>
    </location>
</feature>
<sequence length="1298" mass="135005">MGRGGSAQQQLQAADPDRPRFHVHPPQGWMNDPNGPVHYKGRYHMFYQHLPNACEWAFGIVWGHAVSSDLVHWQHLPPALMPTPGTLDADGCFSGSCVLDSDGTPVLLYTGVRLRSNEAAGPLPPPEQDLGMVWVESQLAAVPEDPEDELLLRWRKVESPFLHLPPSHLQLTGWRDPFIFVTNTAAAPVGQESGFSTNGYSRHMRMLIGSGLKGQGGTALVYKSRSLLEGWELEGTLCEASNTDTGVVWECPLLVALDPVPRRLRAPGKQAPPRWLIHPEPSSSGASTDGDDVFGSYGSFAQQPDSARARGGIPAVGSSTKLRLALAGVAAAAAGSTAAGGGEAAPAGSDHSATTAGPLPAVVSTAEEAAVAEEEQQQQQPGRQQQHGQGEEAGEQEQRAASGFAFAAHARSDSFEFLPDVAAGSRGTTEAAAASAVHAWGQQATSGGTSDAGSPVVTPRVASAGGSPGSGAPRGRAGAPAQQQQGQQHAVAEAPSNAAVLPPGRRPVVGAKLLLQSVATLEDWSTPSSQALSPATAPSGPASSAASPETSPQRRGGVDRQQQQREAERQRAEEQQRQAEQQQRQQQDEDRFAAAFSRMQSIRARQRSKEWDARAGGLRLQAPNVTSDADRAAAETAAEAGEAAEEEEPSRTPPPPDRQWHFFTISPDAPTNPVLYWMGHVQDVEDVRFELETAKGPYRLDLGDILYAPNVCQDGQGRWLLWGWLQERRKVGSYNYAGCLTLPRELHCTEDGRLVQAPIPELAQLRQGAGWRQHGLRVPAEQAMPLAADPGLLALDIELTIDRGSSFAAGLLFRSYEAEAEGGTALIYDWDRNMLEAIFNVPPNWQPSHVMPGSARVSVSGEVEPFDPALLLTPRVSMINLAAMGGLSRTPSLIFSPEGLGGPEPSTPGSARTATDSLAGEQSGLSSTVLSPQRSGITIAGTPRMWPLDLGIPGIPLPPHLAESEASLGSLGALGSAPGGGGAAGGWAEQTLPRSLSAFPAGFPGGFLGGGLFSGGSQHFEPGSLPVQPGTSRIHRSTSDVRMAVGGLRRAGSHPALATVGSLPRLGGLPSPRRSPQPPLPLGVDTDADLDLLLDELAAPMREAPPPVVEPRRVGGPLPLQQGNHPIHLRVIVDHSCVEVYTGTGEVLSTRIYRGQPPEGSTEPGISFIAFGGTAVVRHCATWEMAGAWDHEAAVPGSATAAAAAKAAAAAGVASPGTSPKPASPLASPLKAGGGSPAALAPAGAEADGVDAAVWSPGGGGGAAPAAGGRSAAAADKLLDDLVAGLPAQPLPAQFASA</sequence>
<feature type="region of interest" description="Disordered" evidence="5">
    <location>
        <begin position="442"/>
        <end position="503"/>
    </location>
</feature>
<dbReference type="EC" id="3.2.1.26" evidence="2"/>
<dbReference type="SUPFAM" id="SSF49899">
    <property type="entry name" value="Concanavalin A-like lectins/glucanases"/>
    <property type="match status" value="1"/>
</dbReference>
<proteinExistence type="inferred from homology"/>
<keyword evidence="9" id="KW-1185">Reference proteome</keyword>
<dbReference type="EMBL" id="LHPF02000013">
    <property type="protein sequence ID" value="PSC71708.1"/>
    <property type="molecule type" value="Genomic_DNA"/>
</dbReference>
<evidence type="ECO:0000256" key="4">
    <source>
        <dbReference type="ARBA" id="ARBA00023295"/>
    </source>
</evidence>
<evidence type="ECO:0000313" key="9">
    <source>
        <dbReference type="Proteomes" id="UP000239649"/>
    </source>
</evidence>
<dbReference type="PANTHER" id="PTHR43101:SF1">
    <property type="entry name" value="BETA-FRUCTOSIDASE"/>
    <property type="match status" value="1"/>
</dbReference>
<evidence type="ECO:0000256" key="2">
    <source>
        <dbReference type="ARBA" id="ARBA00012758"/>
    </source>
</evidence>
<feature type="region of interest" description="Disordered" evidence="5">
    <location>
        <begin position="1213"/>
        <end position="1270"/>
    </location>
</feature>
<evidence type="ECO:0000256" key="3">
    <source>
        <dbReference type="ARBA" id="ARBA00022801"/>
    </source>
</evidence>
<feature type="region of interest" description="Disordered" evidence="5">
    <location>
        <begin position="1059"/>
        <end position="1086"/>
    </location>
</feature>
<dbReference type="InterPro" id="IPR013320">
    <property type="entry name" value="ConA-like_dom_sf"/>
</dbReference>
<dbReference type="PROSITE" id="PS00609">
    <property type="entry name" value="GLYCOSYL_HYDROL_F32"/>
    <property type="match status" value="1"/>
</dbReference>
<dbReference type="InterPro" id="IPR013148">
    <property type="entry name" value="Glyco_hydro_32_N"/>
</dbReference>
<feature type="compositionally biased region" description="Basic and acidic residues" evidence="5">
    <location>
        <begin position="556"/>
        <end position="577"/>
    </location>
</feature>
<feature type="compositionally biased region" description="Low complexity" evidence="5">
    <location>
        <begin position="462"/>
        <end position="488"/>
    </location>
</feature>
<feature type="region of interest" description="Disordered" evidence="5">
    <location>
        <begin position="526"/>
        <end position="660"/>
    </location>
</feature>
<feature type="region of interest" description="Disordered" evidence="5">
    <location>
        <begin position="1"/>
        <end position="33"/>
    </location>
</feature>
<evidence type="ECO:0000256" key="1">
    <source>
        <dbReference type="ARBA" id="ARBA00009902"/>
    </source>
</evidence>
<dbReference type="SMART" id="SM00640">
    <property type="entry name" value="Glyco_32"/>
    <property type="match status" value="1"/>
</dbReference>
<feature type="domain" description="Glycosyl hydrolase family 32 N-terminal" evidence="6">
    <location>
        <begin position="661"/>
        <end position="758"/>
    </location>
</feature>
<keyword evidence="3" id="KW-0378">Hydrolase</keyword>
<dbReference type="InterPro" id="IPR018053">
    <property type="entry name" value="Glyco_hydro_32_AS"/>
</dbReference>
<dbReference type="GO" id="GO:0004564">
    <property type="term" value="F:beta-fructofuranosidase activity"/>
    <property type="evidence" value="ECO:0007669"/>
    <property type="project" value="UniProtKB-EC"/>
</dbReference>
<dbReference type="InterPro" id="IPR023296">
    <property type="entry name" value="Glyco_hydro_beta-prop_sf"/>
</dbReference>
<evidence type="ECO:0000313" key="8">
    <source>
        <dbReference type="EMBL" id="PSC71708.1"/>
    </source>
</evidence>
<feature type="compositionally biased region" description="Polar residues" evidence="5">
    <location>
        <begin position="923"/>
        <end position="936"/>
    </location>
</feature>
<dbReference type="CDD" id="cd08996">
    <property type="entry name" value="GH32_FFase"/>
    <property type="match status" value="1"/>
</dbReference>
<name>A0A2P6VC97_9CHLO</name>
<feature type="region of interest" description="Disordered" evidence="5">
    <location>
        <begin position="366"/>
        <end position="400"/>
    </location>
</feature>
<dbReference type="PANTHER" id="PTHR43101">
    <property type="entry name" value="BETA-FRUCTOSIDASE"/>
    <property type="match status" value="1"/>
</dbReference>
<gene>
    <name evidence="8" type="ORF">C2E20_4862</name>
</gene>